<protein>
    <submittedName>
        <fullName evidence="2">VOC family protein</fullName>
    </submittedName>
</protein>
<dbReference type="PANTHER" id="PTHR33990">
    <property type="entry name" value="PROTEIN YJDN-RELATED"/>
    <property type="match status" value="1"/>
</dbReference>
<dbReference type="SUPFAM" id="SSF54593">
    <property type="entry name" value="Glyoxalase/Bleomycin resistance protein/Dihydroxybiphenyl dioxygenase"/>
    <property type="match status" value="1"/>
</dbReference>
<dbReference type="Gene3D" id="3.10.180.10">
    <property type="entry name" value="2,3-Dihydroxybiphenyl 1,2-Dioxygenase, domain 1"/>
    <property type="match status" value="1"/>
</dbReference>
<dbReference type="RefSeq" id="WP_027231430.1">
    <property type="nucleotide sequence ID" value="NZ_CP088292.1"/>
</dbReference>
<dbReference type="InterPro" id="IPR028973">
    <property type="entry name" value="PhnB-like"/>
</dbReference>
<name>A0A849VMP3_9HYPH</name>
<feature type="domain" description="PhnB-like" evidence="1">
    <location>
        <begin position="2"/>
        <end position="130"/>
    </location>
</feature>
<accession>A0A849VMP3</accession>
<sequence length="137" mass="15234">MKINAYLNFDGKCEEAFNFYAGVLGGEIVAMIRFDEMPEGNDMPKELAKNIMHATLHIGDNVLMASDAPPPYFQKAQGMTVAINVDTPAEAERIFSALSQDAQHVLMPLGETSWAQRFAMFTDKYGTPWIVNCPKPM</sequence>
<evidence type="ECO:0000313" key="3">
    <source>
        <dbReference type="Proteomes" id="UP000550508"/>
    </source>
</evidence>
<dbReference type="EMBL" id="JABUMX010000002">
    <property type="protein sequence ID" value="NTS31168.1"/>
    <property type="molecule type" value="Genomic_DNA"/>
</dbReference>
<reference evidence="2 3" key="1">
    <citation type="submission" date="2020-05" db="EMBL/GenBank/DDBJ databases">
        <authorList>
            <person name="Kim M.K."/>
        </authorList>
    </citation>
    <scope>NUCLEOTIDE SEQUENCE [LARGE SCALE GENOMIC DNA]</scope>
    <source>
        <strain evidence="2 3">BT25</strain>
    </source>
</reference>
<dbReference type="CDD" id="cd06588">
    <property type="entry name" value="PhnB_like"/>
    <property type="match status" value="1"/>
</dbReference>
<comment type="caution">
    <text evidence="2">The sequence shown here is derived from an EMBL/GenBank/DDBJ whole genome shotgun (WGS) entry which is preliminary data.</text>
</comment>
<dbReference type="InterPro" id="IPR029068">
    <property type="entry name" value="Glyas_Bleomycin-R_OHBP_Dase"/>
</dbReference>
<dbReference type="Pfam" id="PF06983">
    <property type="entry name" value="3-dmu-9_3-mt"/>
    <property type="match status" value="1"/>
</dbReference>
<dbReference type="Proteomes" id="UP000550508">
    <property type="component" value="Unassembled WGS sequence"/>
</dbReference>
<proteinExistence type="predicted"/>
<organism evidence="2 3">
    <name type="scientific">Phyllobacterium pellucidum</name>
    <dbReference type="NCBI Taxonomy" id="2740464"/>
    <lineage>
        <taxon>Bacteria</taxon>
        <taxon>Pseudomonadati</taxon>
        <taxon>Pseudomonadota</taxon>
        <taxon>Alphaproteobacteria</taxon>
        <taxon>Hyphomicrobiales</taxon>
        <taxon>Phyllobacteriaceae</taxon>
        <taxon>Phyllobacterium</taxon>
    </lineage>
</organism>
<dbReference type="AlphaFoldDB" id="A0A849VMP3"/>
<evidence type="ECO:0000313" key="2">
    <source>
        <dbReference type="EMBL" id="NTS31168.1"/>
    </source>
</evidence>
<evidence type="ECO:0000259" key="1">
    <source>
        <dbReference type="Pfam" id="PF06983"/>
    </source>
</evidence>
<keyword evidence="3" id="KW-1185">Reference proteome</keyword>
<dbReference type="PANTHER" id="PTHR33990:SF1">
    <property type="entry name" value="PROTEIN YJDN"/>
    <property type="match status" value="1"/>
</dbReference>
<gene>
    <name evidence="2" type="ORF">HQ945_07860</name>
</gene>